<keyword evidence="3" id="KW-0949">S-adenosyl-L-methionine</keyword>
<comment type="caution">
    <text evidence="8">The sequence shown here is derived from an EMBL/GenBank/DDBJ whole genome shotgun (WGS) entry which is preliminary data.</text>
</comment>
<evidence type="ECO:0000256" key="5">
    <source>
        <dbReference type="ARBA" id="ARBA00023004"/>
    </source>
</evidence>
<evidence type="ECO:0000256" key="6">
    <source>
        <dbReference type="ARBA" id="ARBA00023014"/>
    </source>
</evidence>
<reference evidence="8 9" key="1">
    <citation type="journal article" date="2024" name="Appl. Environ. Microbiol.">
        <title>Pontiella agarivorans sp. nov., a novel marine anaerobic bacterium capable of degrading macroalgal polysaccharides and fixing nitrogen.</title>
        <authorList>
            <person name="Liu N."/>
            <person name="Kivenson V."/>
            <person name="Peng X."/>
            <person name="Cui Z."/>
            <person name="Lankiewicz T.S."/>
            <person name="Gosselin K.M."/>
            <person name="English C.J."/>
            <person name="Blair E.M."/>
            <person name="O'Malley M.A."/>
            <person name="Valentine D.L."/>
        </authorList>
    </citation>
    <scope>NUCLEOTIDE SEQUENCE [LARGE SCALE GENOMIC DNA]</scope>
    <source>
        <strain evidence="8 9">NLcol2</strain>
    </source>
</reference>
<dbReference type="NCBIfam" id="TIGR04337">
    <property type="entry name" value="AmmeMemoSam_rS"/>
    <property type="match status" value="1"/>
</dbReference>
<dbReference type="EMBL" id="JARVCO010000010">
    <property type="protein sequence ID" value="MDZ8118577.1"/>
    <property type="molecule type" value="Genomic_DNA"/>
</dbReference>
<keyword evidence="9" id="KW-1185">Reference proteome</keyword>
<dbReference type="InterPro" id="IPR013785">
    <property type="entry name" value="Aldolase_TIM"/>
</dbReference>
<evidence type="ECO:0000259" key="7">
    <source>
        <dbReference type="PROSITE" id="PS51918"/>
    </source>
</evidence>
<dbReference type="PROSITE" id="PS51918">
    <property type="entry name" value="RADICAL_SAM"/>
    <property type="match status" value="1"/>
</dbReference>
<feature type="domain" description="Radical SAM core" evidence="7">
    <location>
        <begin position="55"/>
        <end position="273"/>
    </location>
</feature>
<evidence type="ECO:0000256" key="3">
    <source>
        <dbReference type="ARBA" id="ARBA00022691"/>
    </source>
</evidence>
<dbReference type="PANTHER" id="PTHR30352:SF5">
    <property type="entry name" value="PYRUVATE FORMATE-LYASE 1-ACTIVATING ENZYME"/>
    <property type="match status" value="1"/>
</dbReference>
<dbReference type="SFLD" id="SFLDG01101">
    <property type="entry name" value="Uncharacterised_Radical_SAM_Su"/>
    <property type="match status" value="1"/>
</dbReference>
<sequence>MNTKCTICPKGCELAPGETGDCRVRKNIKGRIECITYGHPCAIQIDPIEKKPLYHVLPGSSVLSIGTAGCNLHCKQCQNASISQSVYISPENISPLKIAEQAIAHKTPAIAYTYTEPLVSYEFTLDCCIAAHDRNIKNLLVTAAFINPEPLRKISAFIDAANVDLKSFSDDFYRKICGARLHPILKAMKIMKECGVFLEITNLLIPTLNDSEEETKLLSEWIVHNLGAYTPLHLSRFFPQNQLQHLPPTPSETILRARDIAIQAGLKFVYVGNMQDGAGESTWCPECGTCLIKRKGFQISAVRISDGKCPECGSKIYGIWN</sequence>
<keyword evidence="6" id="KW-0411">Iron-sulfur</keyword>
<dbReference type="PANTHER" id="PTHR30352">
    <property type="entry name" value="PYRUVATE FORMATE-LYASE-ACTIVATING ENZYME"/>
    <property type="match status" value="1"/>
</dbReference>
<dbReference type="CDD" id="cd01335">
    <property type="entry name" value="Radical_SAM"/>
    <property type="match status" value="1"/>
</dbReference>
<dbReference type="InterPro" id="IPR016431">
    <property type="entry name" value="Pyrv-formate_lyase-activ_prd"/>
</dbReference>
<keyword evidence="4" id="KW-0479">Metal-binding</keyword>
<protein>
    <submittedName>
        <fullName evidence="8">AmmeMemoRadiSam system radical SAM enzyme</fullName>
    </submittedName>
</protein>
<evidence type="ECO:0000313" key="8">
    <source>
        <dbReference type="EMBL" id="MDZ8118577.1"/>
    </source>
</evidence>
<accession>A0ABU5MWR3</accession>
<dbReference type="SUPFAM" id="SSF102114">
    <property type="entry name" value="Radical SAM enzymes"/>
    <property type="match status" value="1"/>
</dbReference>
<dbReference type="PIRSF" id="PIRSF004869">
    <property type="entry name" value="PflX_prd"/>
    <property type="match status" value="1"/>
</dbReference>
<keyword evidence="5" id="KW-0408">Iron</keyword>
<proteinExistence type="predicted"/>
<dbReference type="InterPro" id="IPR007197">
    <property type="entry name" value="rSAM"/>
</dbReference>
<name>A0ABU5MWR3_9BACT</name>
<dbReference type="InterPro" id="IPR058240">
    <property type="entry name" value="rSAM_sf"/>
</dbReference>
<evidence type="ECO:0000313" key="9">
    <source>
        <dbReference type="Proteomes" id="UP001290861"/>
    </source>
</evidence>
<evidence type="ECO:0000256" key="1">
    <source>
        <dbReference type="ARBA" id="ARBA00001966"/>
    </source>
</evidence>
<evidence type="ECO:0000256" key="2">
    <source>
        <dbReference type="ARBA" id="ARBA00022485"/>
    </source>
</evidence>
<dbReference type="Gene3D" id="3.20.20.70">
    <property type="entry name" value="Aldolase class I"/>
    <property type="match status" value="1"/>
</dbReference>
<dbReference type="Pfam" id="PF04055">
    <property type="entry name" value="Radical_SAM"/>
    <property type="match status" value="1"/>
</dbReference>
<dbReference type="SFLD" id="SFLDS00029">
    <property type="entry name" value="Radical_SAM"/>
    <property type="match status" value="1"/>
</dbReference>
<dbReference type="InterPro" id="IPR034457">
    <property type="entry name" value="Organic_radical-activating"/>
</dbReference>
<organism evidence="8 9">
    <name type="scientific">Pontiella agarivorans</name>
    <dbReference type="NCBI Taxonomy" id="3038953"/>
    <lineage>
        <taxon>Bacteria</taxon>
        <taxon>Pseudomonadati</taxon>
        <taxon>Kiritimatiellota</taxon>
        <taxon>Kiritimatiellia</taxon>
        <taxon>Kiritimatiellales</taxon>
        <taxon>Pontiellaceae</taxon>
        <taxon>Pontiella</taxon>
    </lineage>
</organism>
<evidence type="ECO:0000256" key="4">
    <source>
        <dbReference type="ARBA" id="ARBA00022723"/>
    </source>
</evidence>
<comment type="cofactor">
    <cofactor evidence="1">
        <name>[4Fe-4S] cluster</name>
        <dbReference type="ChEBI" id="CHEBI:49883"/>
    </cofactor>
</comment>
<keyword evidence="2" id="KW-0004">4Fe-4S</keyword>
<dbReference type="InterPro" id="IPR027596">
    <property type="entry name" value="AmmeMemoSam_rS"/>
</dbReference>
<gene>
    <name evidence="8" type="primary">amrS</name>
    <name evidence="8" type="ORF">P9H32_08045</name>
</gene>
<dbReference type="RefSeq" id="WP_322608375.1">
    <property type="nucleotide sequence ID" value="NZ_JARVCO010000010.1"/>
</dbReference>
<dbReference type="Proteomes" id="UP001290861">
    <property type="component" value="Unassembled WGS sequence"/>
</dbReference>